<evidence type="ECO:0000259" key="9">
    <source>
        <dbReference type="PROSITE" id="PS51465"/>
    </source>
</evidence>
<comment type="subcellular location">
    <subcellularLocation>
        <location evidence="1">Cell membrane</location>
        <topology evidence="1">Multi-pass membrane protein</topology>
    </subcellularLocation>
</comment>
<keyword evidence="7" id="KW-1015">Disulfide bond</keyword>
<reference evidence="10" key="1">
    <citation type="submission" date="2021-02" db="EMBL/GenBank/DDBJ databases">
        <authorList>
            <person name="Nowell W R."/>
        </authorList>
    </citation>
    <scope>NUCLEOTIDE SEQUENCE</scope>
    <source>
        <strain evidence="10">Ploen Becks lab</strain>
    </source>
</reference>
<protein>
    <recommendedName>
        <fullName evidence="9">Kazal-like domain-containing protein</fullName>
    </recommendedName>
</protein>
<feature type="transmembrane region" description="Helical" evidence="8">
    <location>
        <begin position="7"/>
        <end position="25"/>
    </location>
</feature>
<evidence type="ECO:0000313" key="11">
    <source>
        <dbReference type="Proteomes" id="UP000663879"/>
    </source>
</evidence>
<dbReference type="InterPro" id="IPR002350">
    <property type="entry name" value="Kazal_dom"/>
</dbReference>
<dbReference type="InterPro" id="IPR036259">
    <property type="entry name" value="MFS_trans_sf"/>
</dbReference>
<dbReference type="OrthoDB" id="5062115at2759"/>
<feature type="domain" description="Kazal-like" evidence="9">
    <location>
        <begin position="122"/>
        <end position="176"/>
    </location>
</feature>
<evidence type="ECO:0000313" key="10">
    <source>
        <dbReference type="EMBL" id="CAF1117854.1"/>
    </source>
</evidence>
<gene>
    <name evidence="10" type="ORF">OXX778_LOCUS21912</name>
</gene>
<evidence type="ECO:0000256" key="5">
    <source>
        <dbReference type="ARBA" id="ARBA00022989"/>
    </source>
</evidence>
<dbReference type="EMBL" id="CAJNOC010008610">
    <property type="protein sequence ID" value="CAF1117854.1"/>
    <property type="molecule type" value="Genomic_DNA"/>
</dbReference>
<dbReference type="PROSITE" id="PS51465">
    <property type="entry name" value="KAZAL_2"/>
    <property type="match status" value="1"/>
</dbReference>
<evidence type="ECO:0000256" key="6">
    <source>
        <dbReference type="ARBA" id="ARBA00023136"/>
    </source>
</evidence>
<dbReference type="Pfam" id="PF03137">
    <property type="entry name" value="OATP"/>
    <property type="match status" value="1"/>
</dbReference>
<name>A0A814QC14_9BILA</name>
<feature type="transmembrane region" description="Helical" evidence="8">
    <location>
        <begin position="37"/>
        <end position="59"/>
    </location>
</feature>
<feature type="transmembrane region" description="Helical" evidence="8">
    <location>
        <begin position="251"/>
        <end position="273"/>
    </location>
</feature>
<comment type="similarity">
    <text evidence="2">Belongs to the organo anion transporter (TC 2.A.60) family.</text>
</comment>
<proteinExistence type="inferred from homology"/>
<keyword evidence="6 8" id="KW-0472">Membrane</keyword>
<dbReference type="Proteomes" id="UP000663879">
    <property type="component" value="Unassembled WGS sequence"/>
</dbReference>
<dbReference type="InterPro" id="IPR004156">
    <property type="entry name" value="OATP"/>
</dbReference>
<dbReference type="Pfam" id="PF07648">
    <property type="entry name" value="Kazal_2"/>
    <property type="match status" value="1"/>
</dbReference>
<feature type="transmembrane region" description="Helical" evidence="8">
    <location>
        <begin position="204"/>
        <end position="230"/>
    </location>
</feature>
<evidence type="ECO:0000256" key="1">
    <source>
        <dbReference type="ARBA" id="ARBA00004651"/>
    </source>
</evidence>
<dbReference type="GO" id="GO:0043252">
    <property type="term" value="P:sodium-independent organic anion transport"/>
    <property type="evidence" value="ECO:0007669"/>
    <property type="project" value="TreeGrafter"/>
</dbReference>
<feature type="transmembrane region" description="Helical" evidence="8">
    <location>
        <begin position="71"/>
        <end position="91"/>
    </location>
</feature>
<dbReference type="SUPFAM" id="SSF100895">
    <property type="entry name" value="Kazal-type serine protease inhibitors"/>
    <property type="match status" value="1"/>
</dbReference>
<keyword evidence="11" id="KW-1185">Reference proteome</keyword>
<dbReference type="GO" id="GO:0015347">
    <property type="term" value="F:sodium-independent organic anion transmembrane transporter activity"/>
    <property type="evidence" value="ECO:0007669"/>
    <property type="project" value="TreeGrafter"/>
</dbReference>
<evidence type="ECO:0000256" key="3">
    <source>
        <dbReference type="ARBA" id="ARBA00022475"/>
    </source>
</evidence>
<sequence length="362" mass="40766">MIVSLAFCFEITIISGFMTFLPKYLEHQFSLNNSIANIYTGGVAIPGAIVGIVTGGYFVKKFKINPKGASIMAITCNILCLGGILVLIFIGCPNVKMAGTTISYSSHKYSILNADKVEIEKFKLTSECNKNCHCSTSSIEPICGRNQITYFSPCYAGCTEHKNSEKKAYYSCRCIQEDFQENSSYNSLIPDAYSGSCTYDCKALIPFLAILFFITLLTSLNQMPMLMVTLRSVSDIERPFALGLQLVIMRLLAYIPSPLIFGQAIDFTCLIWRKDECDKTGSCLFYDREKFRLVYGSIAWVYKAFSLVFFVFLYISVRKYSYEQKNIEIDTIIRASITSLSHTEKKTANTNKEFHKFASTED</sequence>
<dbReference type="InterPro" id="IPR036058">
    <property type="entry name" value="Kazal_dom_sf"/>
</dbReference>
<keyword evidence="5 8" id="KW-1133">Transmembrane helix</keyword>
<dbReference type="PANTHER" id="PTHR11388:SF142">
    <property type="entry name" value="SOLUTE CARRIER ORGANIC ANION TRANSPORTER FAMILY MEMBER 5A1"/>
    <property type="match status" value="1"/>
</dbReference>
<keyword evidence="3" id="KW-1003">Cell membrane</keyword>
<dbReference type="PANTHER" id="PTHR11388">
    <property type="entry name" value="ORGANIC ANION TRANSPORTER"/>
    <property type="match status" value="1"/>
</dbReference>
<dbReference type="GO" id="GO:0016323">
    <property type="term" value="C:basolateral plasma membrane"/>
    <property type="evidence" value="ECO:0007669"/>
    <property type="project" value="TreeGrafter"/>
</dbReference>
<evidence type="ECO:0000256" key="2">
    <source>
        <dbReference type="ARBA" id="ARBA00009657"/>
    </source>
</evidence>
<feature type="transmembrane region" description="Helical" evidence="8">
    <location>
        <begin position="293"/>
        <end position="315"/>
    </location>
</feature>
<evidence type="ECO:0000256" key="8">
    <source>
        <dbReference type="SAM" id="Phobius"/>
    </source>
</evidence>
<evidence type="ECO:0000256" key="4">
    <source>
        <dbReference type="ARBA" id="ARBA00022692"/>
    </source>
</evidence>
<organism evidence="10 11">
    <name type="scientific">Brachionus calyciflorus</name>
    <dbReference type="NCBI Taxonomy" id="104777"/>
    <lineage>
        <taxon>Eukaryota</taxon>
        <taxon>Metazoa</taxon>
        <taxon>Spiralia</taxon>
        <taxon>Gnathifera</taxon>
        <taxon>Rotifera</taxon>
        <taxon>Eurotatoria</taxon>
        <taxon>Monogononta</taxon>
        <taxon>Pseudotrocha</taxon>
        <taxon>Ploima</taxon>
        <taxon>Brachionidae</taxon>
        <taxon>Brachionus</taxon>
    </lineage>
</organism>
<keyword evidence="4 8" id="KW-0812">Transmembrane</keyword>
<comment type="caution">
    <text evidence="10">The sequence shown here is derived from an EMBL/GenBank/DDBJ whole genome shotgun (WGS) entry which is preliminary data.</text>
</comment>
<evidence type="ECO:0000256" key="7">
    <source>
        <dbReference type="ARBA" id="ARBA00023157"/>
    </source>
</evidence>
<accession>A0A814QC14</accession>
<dbReference type="SUPFAM" id="SSF103473">
    <property type="entry name" value="MFS general substrate transporter"/>
    <property type="match status" value="1"/>
</dbReference>
<dbReference type="AlphaFoldDB" id="A0A814QC14"/>